<feature type="binding site" evidence="8">
    <location>
        <position position="62"/>
    </location>
    <ligand>
        <name>ATP</name>
        <dbReference type="ChEBI" id="CHEBI:30616"/>
    </ligand>
</feature>
<feature type="domain" description="PurM-like C-terminal" evidence="11">
    <location>
        <begin position="618"/>
        <end position="750"/>
    </location>
</feature>
<keyword evidence="1 8" id="KW-0963">Cytoplasm</keyword>
<evidence type="ECO:0000256" key="8">
    <source>
        <dbReference type="HAMAP-Rule" id="MF_00420"/>
    </source>
</evidence>
<dbReference type="AlphaFoldDB" id="A0A7W7Q435"/>
<dbReference type="Pfam" id="PF02769">
    <property type="entry name" value="AIRS_C"/>
    <property type="match status" value="2"/>
</dbReference>
<feature type="binding site" evidence="8">
    <location>
        <position position="108"/>
    </location>
    <ligand>
        <name>Mg(2+)</name>
        <dbReference type="ChEBI" id="CHEBI:18420"/>
        <label>1</label>
    </ligand>
</feature>
<keyword evidence="3 8" id="KW-0479">Metal-binding</keyword>
<gene>
    <name evidence="8" type="primary">purL</name>
    <name evidence="13" type="ORF">FHR82_002723</name>
</gene>
<comment type="similarity">
    <text evidence="8">Belongs to the FGAMS family.</text>
</comment>
<feature type="domain" description="Phosphoribosylformylglycinamidine synthase linker" evidence="12">
    <location>
        <begin position="21"/>
        <end position="63"/>
    </location>
</feature>
<accession>A0A7W7Q435</accession>
<sequence length="774" mass="81332">MTTTVHVDTTGHAASTPDTPQPYRELGLKDDEYTRIREILGRRPTDAELAMYSVMWSEHCSYKSSKVHLKYFGETTTEEMRAKMLAGIGENAGVVDIGDGWAITFKVESHNHPSYVEPYQGAATGVGGIVRDILAMGARPLAVMDPLRFGAADAPDTRRVLPGVVAGVGGYGNCLGLPNIGGEVVFDPSYQGNPLVNALCVGAMRVEDLHLAHASGAGNKVILFGARTGLDGIGGVSVLASDTFAGDEGGTEPMLDPASRSSAPMLDPASRSSARKKLPSVQVGDPFTEKVLIECCLELFREGIVVGIQDLGGAGLSCATSELASAGDGGMHVYLERVPLRATGMTPAEILSSESQERMCAVVAPSDVDAFMRVCRKWDVIATEIGEVTDGDRLVITWHGETVVDVPPRTVAHEGPVYERPVSRPPVQDDIVAATPDALPRPSTSDELRAEILRMAGSPNLSSRRWVTEQYDRYVRGGTVLAQPSDAGMIRIDESTGRGVAMSCDCNGRYTYLDPYAGAQLALAEAYRNVATSGARPVAVTNCLNFGSPEDPGVMWQFQQAVRGLADGCAELGIPVTGGNVSFYNQTGTTAILPTPVVGVLGVIDDVASRIPTGLGAPGDTLILLGETHDELAGSEWAHVVHGHLGGQPPVVNLAREAVIAAVLRDGGVSAAHDLSEGGLAQALVESTLVTGRGCDVELTGDPFVALFSESSARVLVSVPDPDAFTARCAEAGLPWTRLGAVSATSSLRIEGVGELALPELSEVWEGTLPALFG</sequence>
<dbReference type="CDD" id="cd02203">
    <property type="entry name" value="PurL_repeat1"/>
    <property type="match status" value="1"/>
</dbReference>
<dbReference type="InterPro" id="IPR036921">
    <property type="entry name" value="PurM-like_N_sf"/>
</dbReference>
<comment type="subcellular location">
    <subcellularLocation>
        <location evidence="8">Cytoplasm</location>
    </subcellularLocation>
</comment>
<evidence type="ECO:0000259" key="11">
    <source>
        <dbReference type="Pfam" id="PF02769"/>
    </source>
</evidence>
<feature type="binding site" evidence="8">
    <location>
        <begin position="354"/>
        <end position="356"/>
    </location>
    <ligand>
        <name>substrate</name>
    </ligand>
</feature>
<feature type="binding site" evidence="8">
    <location>
        <begin position="109"/>
        <end position="112"/>
    </location>
    <ligand>
        <name>substrate</name>
    </ligand>
</feature>
<feature type="region of interest" description="Disordered" evidence="9">
    <location>
        <begin position="1"/>
        <end position="24"/>
    </location>
</feature>
<dbReference type="PIRSF" id="PIRSF001587">
    <property type="entry name" value="FGAM_synthase_II"/>
    <property type="match status" value="1"/>
</dbReference>
<feature type="binding site" evidence="8">
    <location>
        <position position="106"/>
    </location>
    <ligand>
        <name>ATP</name>
        <dbReference type="ChEBI" id="CHEBI:30616"/>
    </ligand>
</feature>
<feature type="binding site" evidence="8">
    <location>
        <position position="131"/>
    </location>
    <ligand>
        <name>substrate</name>
    </ligand>
</feature>
<comment type="caution">
    <text evidence="8">Lacks conserved residue(s) required for the propagation of feature annotation.</text>
</comment>
<evidence type="ECO:0000256" key="6">
    <source>
        <dbReference type="ARBA" id="ARBA00022840"/>
    </source>
</evidence>
<evidence type="ECO:0000256" key="2">
    <source>
        <dbReference type="ARBA" id="ARBA00022598"/>
    </source>
</evidence>
<dbReference type="SUPFAM" id="SSF55326">
    <property type="entry name" value="PurM N-terminal domain-like"/>
    <property type="match status" value="2"/>
</dbReference>
<dbReference type="InterPro" id="IPR036676">
    <property type="entry name" value="PurM-like_C_sf"/>
</dbReference>
<dbReference type="HAMAP" id="MF_00420">
    <property type="entry name" value="PurL_2"/>
    <property type="match status" value="1"/>
</dbReference>
<dbReference type="SUPFAM" id="SSF56042">
    <property type="entry name" value="PurM C-terminal domain-like"/>
    <property type="match status" value="2"/>
</dbReference>
<feature type="binding site" evidence="8">
    <location>
        <position position="579"/>
    </location>
    <ligand>
        <name>ATP</name>
        <dbReference type="ChEBI" id="CHEBI:30616"/>
    </ligand>
</feature>
<comment type="caution">
    <text evidence="13">The sequence shown here is derived from an EMBL/GenBank/DDBJ whole genome shotgun (WGS) entry which is preliminary data.</text>
</comment>
<dbReference type="Pfam" id="PF00586">
    <property type="entry name" value="AIRS"/>
    <property type="match status" value="2"/>
</dbReference>
<comment type="catalytic activity">
    <reaction evidence="8">
        <text>N(2)-formyl-N(1)-(5-phospho-beta-D-ribosyl)glycinamide + L-glutamine + ATP + H2O = 2-formamido-N(1)-(5-O-phospho-beta-D-ribosyl)acetamidine + L-glutamate + ADP + phosphate + H(+)</text>
        <dbReference type="Rhea" id="RHEA:17129"/>
        <dbReference type="ChEBI" id="CHEBI:15377"/>
        <dbReference type="ChEBI" id="CHEBI:15378"/>
        <dbReference type="ChEBI" id="CHEBI:29985"/>
        <dbReference type="ChEBI" id="CHEBI:30616"/>
        <dbReference type="ChEBI" id="CHEBI:43474"/>
        <dbReference type="ChEBI" id="CHEBI:58359"/>
        <dbReference type="ChEBI" id="CHEBI:147286"/>
        <dbReference type="ChEBI" id="CHEBI:147287"/>
        <dbReference type="ChEBI" id="CHEBI:456216"/>
        <dbReference type="EC" id="6.3.5.3"/>
    </reaction>
</comment>
<dbReference type="EC" id="6.3.5.3" evidence="8"/>
<dbReference type="GO" id="GO:0005524">
    <property type="term" value="F:ATP binding"/>
    <property type="evidence" value="ECO:0007669"/>
    <property type="project" value="UniProtKB-UniRule"/>
</dbReference>
<dbReference type="GO" id="GO:0005737">
    <property type="term" value="C:cytoplasm"/>
    <property type="evidence" value="ECO:0007669"/>
    <property type="project" value="UniProtKB-SubCell"/>
</dbReference>
<proteinExistence type="inferred from homology"/>
<keyword evidence="14" id="KW-1185">Reference proteome</keyword>
<dbReference type="InterPro" id="IPR010074">
    <property type="entry name" value="PRibForGlyAmidine_synth_PurL"/>
</dbReference>
<reference evidence="13 14" key="1">
    <citation type="submission" date="2020-08" db="EMBL/GenBank/DDBJ databases">
        <title>Genomic Encyclopedia of Type Strains, Phase III (KMG-III): the genomes of soil and plant-associated and newly described type strains.</title>
        <authorList>
            <person name="Whitman W."/>
        </authorList>
    </citation>
    <scope>NUCLEOTIDE SEQUENCE [LARGE SCALE GENOMIC DNA]</scope>
    <source>
        <strain evidence="13 14">CECT 8960</strain>
    </source>
</reference>
<keyword evidence="2 8" id="KW-0436">Ligase</keyword>
<keyword evidence="6 8" id="KW-0067">ATP-binding</keyword>
<evidence type="ECO:0000256" key="1">
    <source>
        <dbReference type="ARBA" id="ARBA00022490"/>
    </source>
</evidence>
<feature type="binding site" evidence="8">
    <location>
        <position position="582"/>
    </location>
    <ligand>
        <name>substrate</name>
    </ligand>
</feature>
<keyword evidence="4 8" id="KW-0547">Nucleotide-binding</keyword>
<dbReference type="RefSeq" id="WP_184810705.1">
    <property type="nucleotide sequence ID" value="NZ_JACHJQ010000003.1"/>
</dbReference>
<feature type="binding site" evidence="8">
    <location>
        <position position="132"/>
    </location>
    <ligand>
        <name>Mg(2+)</name>
        <dbReference type="ChEBI" id="CHEBI:18420"/>
        <label>2</label>
    </ligand>
</feature>
<feature type="binding site" evidence="8">
    <location>
        <position position="542"/>
    </location>
    <ligand>
        <name>ATP</name>
        <dbReference type="ChEBI" id="CHEBI:30616"/>
    </ligand>
</feature>
<feature type="active site" evidence="8">
    <location>
        <position position="59"/>
    </location>
</feature>
<dbReference type="Proteomes" id="UP000520767">
    <property type="component" value="Unassembled WGS sequence"/>
</dbReference>
<dbReference type="InterPro" id="IPR010918">
    <property type="entry name" value="PurM-like_C_dom"/>
</dbReference>
<dbReference type="PANTHER" id="PTHR43555:SF1">
    <property type="entry name" value="PHOSPHORIBOSYLFORMYLGLYCINAMIDINE SYNTHASE SUBUNIT PURL"/>
    <property type="match status" value="1"/>
</dbReference>
<dbReference type="EMBL" id="JACHJQ010000003">
    <property type="protein sequence ID" value="MBB4906503.1"/>
    <property type="molecule type" value="Genomic_DNA"/>
</dbReference>
<dbReference type="FunFam" id="3.30.1330.10:FF:000004">
    <property type="entry name" value="Phosphoribosylformylglycinamidine synthase subunit PurL"/>
    <property type="match status" value="1"/>
</dbReference>
<feature type="active site" description="Proton acceptor" evidence="8">
    <location>
        <position position="110"/>
    </location>
</feature>
<feature type="domain" description="PurM-like C-terminal" evidence="11">
    <location>
        <begin position="217"/>
        <end position="398"/>
    </location>
</feature>
<evidence type="ECO:0000259" key="10">
    <source>
        <dbReference type="Pfam" id="PF00586"/>
    </source>
</evidence>
<feature type="binding site" evidence="8">
    <location>
        <position position="310"/>
    </location>
    <ligand>
        <name>Mg(2+)</name>
        <dbReference type="ChEBI" id="CHEBI:18420"/>
        <label>2</label>
    </ligand>
</feature>
<evidence type="ECO:0000256" key="4">
    <source>
        <dbReference type="ARBA" id="ARBA00022741"/>
    </source>
</evidence>
<dbReference type="UniPathway" id="UPA00074">
    <property type="reaction ID" value="UER00128"/>
</dbReference>
<dbReference type="InterPro" id="IPR041609">
    <property type="entry name" value="PurL_linker"/>
</dbReference>
<keyword evidence="7 8" id="KW-0460">Magnesium</keyword>
<feature type="domain" description="PurM-like N-terminal" evidence="10">
    <location>
        <begin position="485"/>
        <end position="604"/>
    </location>
</feature>
<name>A0A7W7Q435_9PSEU</name>
<evidence type="ECO:0000256" key="3">
    <source>
        <dbReference type="ARBA" id="ARBA00022723"/>
    </source>
</evidence>
<protein>
    <recommendedName>
        <fullName evidence="8">Phosphoribosylformylglycinamidine synthase subunit PurL</fullName>
        <shortName evidence="8">FGAM synthase</shortName>
        <ecNumber evidence="8">6.3.5.3</ecNumber>
    </recommendedName>
    <alternativeName>
        <fullName evidence="8">Formylglycinamide ribonucleotide amidotransferase subunit II</fullName>
        <shortName evidence="8">FGAR amidotransferase II</shortName>
        <shortName evidence="8">FGAR-AT II</shortName>
    </alternativeName>
    <alternativeName>
        <fullName evidence="8">Glutamine amidotransferase PurL</fullName>
    </alternativeName>
    <alternativeName>
        <fullName evidence="8">Phosphoribosylformylglycinamidine synthase subunit II</fullName>
    </alternativeName>
</protein>
<dbReference type="GO" id="GO:0006189">
    <property type="term" value="P:'de novo' IMP biosynthetic process"/>
    <property type="evidence" value="ECO:0007669"/>
    <property type="project" value="UniProtKB-UniRule"/>
</dbReference>
<comment type="subunit">
    <text evidence="8">Monomer. Part of the FGAM synthase complex composed of 1 PurL, 1 PurQ and 2 PurS subunits.</text>
</comment>
<evidence type="ECO:0000256" key="5">
    <source>
        <dbReference type="ARBA" id="ARBA00022755"/>
    </source>
</evidence>
<evidence type="ECO:0000259" key="12">
    <source>
        <dbReference type="Pfam" id="PF18072"/>
    </source>
</evidence>
<dbReference type="Pfam" id="PF18072">
    <property type="entry name" value="FGAR-AT_linker"/>
    <property type="match status" value="1"/>
</dbReference>
<dbReference type="CDD" id="cd02204">
    <property type="entry name" value="PurL_repeat2"/>
    <property type="match status" value="1"/>
</dbReference>
<dbReference type="Gene3D" id="3.30.1330.10">
    <property type="entry name" value="PurM-like, N-terminal domain"/>
    <property type="match status" value="2"/>
</dbReference>
<evidence type="ECO:0000256" key="7">
    <source>
        <dbReference type="ARBA" id="ARBA00022842"/>
    </source>
</evidence>
<evidence type="ECO:0000313" key="14">
    <source>
        <dbReference type="Proteomes" id="UP000520767"/>
    </source>
</evidence>
<feature type="binding site" evidence="8">
    <location>
        <position position="580"/>
    </location>
    <ligand>
        <name>Mg(2+)</name>
        <dbReference type="ChEBI" id="CHEBI:18420"/>
        <label>1</label>
    </ligand>
</feature>
<comment type="function">
    <text evidence="8">Part of the phosphoribosylformylglycinamidine synthase complex involved in the purines biosynthetic pathway. Catalyzes the ATP-dependent conversion of formylglycinamide ribonucleotide (FGAR) and glutamine to yield formylglycinamidine ribonucleotide (FGAM) and glutamate. The FGAM synthase complex is composed of three subunits. PurQ produces an ammonia molecule by converting glutamine to glutamate. PurL transfers the ammonia molecule to FGAR to form FGAM in an ATP-dependent manner. PurS interacts with PurQ and PurL and is thought to assist in the transfer of the ammonia molecule from PurQ to PurL.</text>
</comment>
<keyword evidence="5 8" id="KW-0658">Purine biosynthesis</keyword>
<dbReference type="PANTHER" id="PTHR43555">
    <property type="entry name" value="PHOSPHORIBOSYLFORMYLGLYCINAMIDINE SYNTHASE SUBUNIT PURL"/>
    <property type="match status" value="1"/>
</dbReference>
<feature type="region of interest" description="Disordered" evidence="9">
    <location>
        <begin position="249"/>
        <end position="277"/>
    </location>
</feature>
<feature type="domain" description="PurM-like N-terminal" evidence="10">
    <location>
        <begin position="89"/>
        <end position="204"/>
    </location>
</feature>
<dbReference type="GO" id="GO:0000287">
    <property type="term" value="F:magnesium ion binding"/>
    <property type="evidence" value="ECO:0007669"/>
    <property type="project" value="UniProtKB-UniRule"/>
</dbReference>
<feature type="binding site" evidence="8">
    <location>
        <position position="282"/>
    </location>
    <ligand>
        <name>substrate</name>
    </ligand>
</feature>
<comment type="pathway">
    <text evidence="8">Purine metabolism; IMP biosynthesis via de novo pathway; 5-amino-1-(5-phospho-D-ribosyl)imidazole from N(2)-formyl-N(1)-(5-phospho-D-ribosyl)glycinamide: step 1/2.</text>
</comment>
<dbReference type="Gene3D" id="3.90.650.10">
    <property type="entry name" value="PurM-like C-terminal domain"/>
    <property type="match status" value="2"/>
</dbReference>
<feature type="compositionally biased region" description="Polar residues" evidence="9">
    <location>
        <begin position="1"/>
        <end position="18"/>
    </location>
</feature>
<dbReference type="InterPro" id="IPR016188">
    <property type="entry name" value="PurM-like_N"/>
</dbReference>
<evidence type="ECO:0000313" key="13">
    <source>
        <dbReference type="EMBL" id="MBB4906503.1"/>
    </source>
</evidence>
<organism evidence="13 14">
    <name type="scientific">Actinophytocola algeriensis</name>
    <dbReference type="NCBI Taxonomy" id="1768010"/>
    <lineage>
        <taxon>Bacteria</taxon>
        <taxon>Bacillati</taxon>
        <taxon>Actinomycetota</taxon>
        <taxon>Actinomycetes</taxon>
        <taxon>Pseudonocardiales</taxon>
        <taxon>Pseudonocardiaceae</taxon>
    </lineage>
</organism>
<evidence type="ECO:0000256" key="9">
    <source>
        <dbReference type="SAM" id="MobiDB-lite"/>
    </source>
</evidence>
<dbReference type="GO" id="GO:0004642">
    <property type="term" value="F:phosphoribosylformylglycinamidine synthase activity"/>
    <property type="evidence" value="ECO:0007669"/>
    <property type="project" value="UniProtKB-UniRule"/>
</dbReference>